<feature type="domain" description="Nudix hydrolase" evidence="17">
    <location>
        <begin position="1"/>
        <end position="125"/>
    </location>
</feature>
<evidence type="ECO:0000256" key="10">
    <source>
        <dbReference type="ARBA" id="ARBA00035861"/>
    </source>
</evidence>
<dbReference type="PANTHER" id="PTHR47707:SF1">
    <property type="entry name" value="NUDIX HYDROLASE FAMILY PROTEIN"/>
    <property type="match status" value="1"/>
</dbReference>
<dbReference type="Proteomes" id="UP001501294">
    <property type="component" value="Unassembled WGS sequence"/>
</dbReference>
<gene>
    <name evidence="18" type="ORF">GCM10023150_15620</name>
</gene>
<evidence type="ECO:0000256" key="13">
    <source>
        <dbReference type="ARBA" id="ARBA00040794"/>
    </source>
</evidence>
<keyword evidence="3" id="KW-0515">Mutator protein</keyword>
<evidence type="ECO:0000256" key="7">
    <source>
        <dbReference type="ARBA" id="ARBA00022801"/>
    </source>
</evidence>
<dbReference type="SUPFAM" id="SSF55811">
    <property type="entry name" value="Nudix"/>
    <property type="match status" value="1"/>
</dbReference>
<keyword evidence="19" id="KW-1185">Reference proteome</keyword>
<dbReference type="PANTHER" id="PTHR47707">
    <property type="entry name" value="8-OXO-DGTP DIPHOSPHATASE"/>
    <property type="match status" value="1"/>
</dbReference>
<evidence type="ECO:0000256" key="9">
    <source>
        <dbReference type="ARBA" id="ARBA00023204"/>
    </source>
</evidence>
<comment type="similarity">
    <text evidence="2">Belongs to the Nudix hydrolase family.</text>
</comment>
<evidence type="ECO:0000313" key="19">
    <source>
        <dbReference type="Proteomes" id="UP001501294"/>
    </source>
</evidence>
<evidence type="ECO:0000256" key="6">
    <source>
        <dbReference type="ARBA" id="ARBA00022763"/>
    </source>
</evidence>
<name>A0ABP8I3D3_9GAMM</name>
<protein>
    <recommendedName>
        <fullName evidence="13">8-oxo-dGTP diphosphatase</fullName>
        <ecNumber evidence="12">3.6.1.55</ecNumber>
    </recommendedName>
    <alternativeName>
        <fullName evidence="16">7,8-dihydro-8-oxoguanine-triphosphatase</fullName>
    </alternativeName>
    <alternativeName>
        <fullName evidence="15">Mutator protein MutT</fullName>
    </alternativeName>
    <alternativeName>
        <fullName evidence="14">dGTP pyrophosphohydrolase</fullName>
    </alternativeName>
</protein>
<dbReference type="PROSITE" id="PS51462">
    <property type="entry name" value="NUDIX"/>
    <property type="match status" value="1"/>
</dbReference>
<dbReference type="InterPro" id="IPR029119">
    <property type="entry name" value="MutY_C"/>
</dbReference>
<comment type="catalytic activity">
    <reaction evidence="10">
        <text>8-oxo-dGTP + H2O = 8-oxo-dGMP + diphosphate + H(+)</text>
        <dbReference type="Rhea" id="RHEA:31575"/>
        <dbReference type="ChEBI" id="CHEBI:15377"/>
        <dbReference type="ChEBI" id="CHEBI:15378"/>
        <dbReference type="ChEBI" id="CHEBI:33019"/>
        <dbReference type="ChEBI" id="CHEBI:63224"/>
        <dbReference type="ChEBI" id="CHEBI:77896"/>
        <dbReference type="EC" id="3.6.1.55"/>
    </reaction>
</comment>
<evidence type="ECO:0000256" key="16">
    <source>
        <dbReference type="ARBA" id="ARBA00042798"/>
    </source>
</evidence>
<reference evidence="19" key="1">
    <citation type="journal article" date="2019" name="Int. J. Syst. Evol. Microbiol.">
        <title>The Global Catalogue of Microorganisms (GCM) 10K type strain sequencing project: providing services to taxonomists for standard genome sequencing and annotation.</title>
        <authorList>
            <consortium name="The Broad Institute Genomics Platform"/>
            <consortium name="The Broad Institute Genome Sequencing Center for Infectious Disease"/>
            <person name="Wu L."/>
            <person name="Ma J."/>
        </authorList>
    </citation>
    <scope>NUCLEOTIDE SEQUENCE [LARGE SCALE GENOMIC DNA]</scope>
    <source>
        <strain evidence="19">JCM 17727</strain>
    </source>
</reference>
<evidence type="ECO:0000256" key="2">
    <source>
        <dbReference type="ARBA" id="ARBA00005582"/>
    </source>
</evidence>
<evidence type="ECO:0000256" key="5">
    <source>
        <dbReference type="ARBA" id="ARBA00022723"/>
    </source>
</evidence>
<dbReference type="Pfam" id="PF14815">
    <property type="entry name" value="NUDIX_4"/>
    <property type="match status" value="1"/>
</dbReference>
<keyword evidence="7" id="KW-0378">Hydrolase</keyword>
<dbReference type="InterPro" id="IPR000086">
    <property type="entry name" value="NUDIX_hydrolase_dom"/>
</dbReference>
<organism evidence="18 19">
    <name type="scientific">Kangiella taiwanensis</name>
    <dbReference type="NCBI Taxonomy" id="1079179"/>
    <lineage>
        <taxon>Bacteria</taxon>
        <taxon>Pseudomonadati</taxon>
        <taxon>Pseudomonadota</taxon>
        <taxon>Gammaproteobacteria</taxon>
        <taxon>Kangiellales</taxon>
        <taxon>Kangiellaceae</taxon>
        <taxon>Kangiella</taxon>
    </lineage>
</organism>
<evidence type="ECO:0000256" key="3">
    <source>
        <dbReference type="ARBA" id="ARBA00022457"/>
    </source>
</evidence>
<keyword evidence="8" id="KW-0460">Magnesium</keyword>
<accession>A0ABP8I3D3</accession>
<keyword evidence="9" id="KW-0234">DNA repair</keyword>
<evidence type="ECO:0000313" key="18">
    <source>
        <dbReference type="EMBL" id="GAA4350225.1"/>
    </source>
</evidence>
<proteinExistence type="inferred from homology"/>
<dbReference type="Gene3D" id="3.90.79.10">
    <property type="entry name" value="Nucleoside Triphosphate Pyrophosphohydrolase"/>
    <property type="match status" value="1"/>
</dbReference>
<dbReference type="InterPro" id="IPR047127">
    <property type="entry name" value="MutT-like"/>
</dbReference>
<comment type="cofactor">
    <cofactor evidence="1">
        <name>Mg(2+)</name>
        <dbReference type="ChEBI" id="CHEBI:18420"/>
    </cofactor>
</comment>
<evidence type="ECO:0000256" key="11">
    <source>
        <dbReference type="ARBA" id="ARBA00036904"/>
    </source>
</evidence>
<comment type="catalytic activity">
    <reaction evidence="11">
        <text>8-oxo-GTP + H2O = 8-oxo-GMP + diphosphate + H(+)</text>
        <dbReference type="Rhea" id="RHEA:67616"/>
        <dbReference type="ChEBI" id="CHEBI:15377"/>
        <dbReference type="ChEBI" id="CHEBI:15378"/>
        <dbReference type="ChEBI" id="CHEBI:33019"/>
        <dbReference type="ChEBI" id="CHEBI:143553"/>
        <dbReference type="ChEBI" id="CHEBI:145694"/>
    </reaction>
</comment>
<evidence type="ECO:0000256" key="1">
    <source>
        <dbReference type="ARBA" id="ARBA00001946"/>
    </source>
</evidence>
<evidence type="ECO:0000259" key="17">
    <source>
        <dbReference type="PROSITE" id="PS51462"/>
    </source>
</evidence>
<evidence type="ECO:0000256" key="15">
    <source>
        <dbReference type="ARBA" id="ARBA00041979"/>
    </source>
</evidence>
<evidence type="ECO:0000256" key="12">
    <source>
        <dbReference type="ARBA" id="ARBA00038905"/>
    </source>
</evidence>
<evidence type="ECO:0000256" key="4">
    <source>
        <dbReference type="ARBA" id="ARBA00022705"/>
    </source>
</evidence>
<comment type="caution">
    <text evidence="18">The sequence shown here is derived from an EMBL/GenBank/DDBJ whole genome shotgun (WGS) entry which is preliminary data.</text>
</comment>
<dbReference type="EMBL" id="BAABFU010000002">
    <property type="protein sequence ID" value="GAA4350225.1"/>
    <property type="molecule type" value="Genomic_DNA"/>
</dbReference>
<dbReference type="InterPro" id="IPR015797">
    <property type="entry name" value="NUDIX_hydrolase-like_dom_sf"/>
</dbReference>
<sequence>MSVVNVAVAVIKISGRILIAKRAEHQHQGGLWEFPGGKIEDDESVENALRRECFEELDIFPTRIEPLTIIEHQYTDKSVRLKVCLITDYLGVPMGKEGQPLVWCPISSLNNYDFPKANQAILGLI</sequence>
<evidence type="ECO:0000256" key="14">
    <source>
        <dbReference type="ARBA" id="ARBA00041592"/>
    </source>
</evidence>
<keyword evidence="6" id="KW-0227">DNA damage</keyword>
<keyword evidence="4" id="KW-0235">DNA replication</keyword>
<keyword evidence="5" id="KW-0479">Metal-binding</keyword>
<dbReference type="EC" id="3.6.1.55" evidence="12"/>
<evidence type="ECO:0000256" key="8">
    <source>
        <dbReference type="ARBA" id="ARBA00022842"/>
    </source>
</evidence>
<dbReference type="RefSeq" id="WP_223578383.1">
    <property type="nucleotide sequence ID" value="NZ_BAABFU010000002.1"/>
</dbReference>
<dbReference type="CDD" id="cd03425">
    <property type="entry name" value="NUDIX_MutT_NudA_like"/>
    <property type="match status" value="1"/>
</dbReference>